<dbReference type="GeneID" id="114438206"/>
<dbReference type="InterPro" id="IPR051743">
    <property type="entry name" value="TAFA_chemokine-like"/>
</dbReference>
<sequence>MSQAASRMNILTRPLHWGLLLLCIQLVSSGNQSSRGQPGSSQERTGTCEVVAAHRCCNKNKIEERSQTVKCSCFPGQVAGTTRALPSCVEASIVRQKWWCKMEPCLEGEECRVLPDLTGWSCISGNKVKTTKVRREEEGLQWHGSTEDTTSHPSTPTRLPPMVCCSCLQDDWTHEDSERLIR</sequence>
<dbReference type="InParanoid" id="A0A6P7IPD7"/>
<proteinExistence type="inferred from homology"/>
<evidence type="ECO:0000256" key="2">
    <source>
        <dbReference type="ARBA" id="ARBA00022729"/>
    </source>
</evidence>
<keyword evidence="5" id="KW-1185">Reference proteome</keyword>
<evidence type="ECO:0000313" key="6">
    <source>
        <dbReference type="RefSeq" id="XP_028265202.1"/>
    </source>
</evidence>
<dbReference type="Proteomes" id="UP000515145">
    <property type="component" value="Chromosome 7"/>
</dbReference>
<comment type="similarity">
    <text evidence="1">Belongs to the TAFA family.</text>
</comment>
<feature type="signal peptide" evidence="4">
    <location>
        <begin position="1"/>
        <end position="29"/>
    </location>
</feature>
<gene>
    <name evidence="6" type="primary">LOC114438206</name>
</gene>
<dbReference type="RefSeq" id="XP_028265202.1">
    <property type="nucleotide sequence ID" value="XM_028409401.1"/>
</dbReference>
<dbReference type="PANTHER" id="PTHR31770">
    <property type="entry name" value="CHEMOKINE-LIKE PROTEIN TAFA FAMILY MEMBER"/>
    <property type="match status" value="1"/>
</dbReference>
<organism evidence="5 6">
    <name type="scientific">Parambassis ranga</name>
    <name type="common">Indian glassy fish</name>
    <dbReference type="NCBI Taxonomy" id="210632"/>
    <lineage>
        <taxon>Eukaryota</taxon>
        <taxon>Metazoa</taxon>
        <taxon>Chordata</taxon>
        <taxon>Craniata</taxon>
        <taxon>Vertebrata</taxon>
        <taxon>Euteleostomi</taxon>
        <taxon>Actinopterygii</taxon>
        <taxon>Neopterygii</taxon>
        <taxon>Teleostei</taxon>
        <taxon>Neoteleostei</taxon>
        <taxon>Acanthomorphata</taxon>
        <taxon>Ovalentaria</taxon>
        <taxon>Ambassidae</taxon>
        <taxon>Parambassis</taxon>
    </lineage>
</organism>
<feature type="chain" id="PRO_5028064609" evidence="4">
    <location>
        <begin position="30"/>
        <end position="182"/>
    </location>
</feature>
<dbReference type="Pfam" id="PF12020">
    <property type="entry name" value="TAFA"/>
    <property type="match status" value="1"/>
</dbReference>
<feature type="region of interest" description="Disordered" evidence="3">
    <location>
        <begin position="133"/>
        <end position="157"/>
    </location>
</feature>
<feature type="compositionally biased region" description="Basic and acidic residues" evidence="3">
    <location>
        <begin position="133"/>
        <end position="150"/>
    </location>
</feature>
<dbReference type="GO" id="GO:0005615">
    <property type="term" value="C:extracellular space"/>
    <property type="evidence" value="ECO:0007669"/>
    <property type="project" value="TreeGrafter"/>
</dbReference>
<name>A0A6P7IPD7_9TELE</name>
<dbReference type="InterPro" id="IPR020350">
    <property type="entry name" value="Chemokine-like_TAFA"/>
</dbReference>
<dbReference type="PANTHER" id="PTHR31770:SF7">
    <property type="entry name" value="CHEMOKINE-LIKE PROTEIN TAFA-4"/>
    <property type="match status" value="1"/>
</dbReference>
<evidence type="ECO:0000256" key="4">
    <source>
        <dbReference type="SAM" id="SignalP"/>
    </source>
</evidence>
<keyword evidence="2 4" id="KW-0732">Signal</keyword>
<dbReference type="OrthoDB" id="9924724at2759"/>
<accession>A0A6P7IPD7</accession>
<evidence type="ECO:0000256" key="3">
    <source>
        <dbReference type="SAM" id="MobiDB-lite"/>
    </source>
</evidence>
<reference evidence="6" key="1">
    <citation type="submission" date="2025-08" db="UniProtKB">
        <authorList>
            <consortium name="RefSeq"/>
        </authorList>
    </citation>
    <scope>IDENTIFICATION</scope>
</reference>
<evidence type="ECO:0000256" key="1">
    <source>
        <dbReference type="ARBA" id="ARBA00006101"/>
    </source>
</evidence>
<protein>
    <submittedName>
        <fullName evidence="6">Protein FAM19A4-like</fullName>
    </submittedName>
</protein>
<dbReference type="GO" id="GO:0048018">
    <property type="term" value="F:receptor ligand activity"/>
    <property type="evidence" value="ECO:0007669"/>
    <property type="project" value="TreeGrafter"/>
</dbReference>
<dbReference type="AlphaFoldDB" id="A0A6P7IPD7"/>
<evidence type="ECO:0000313" key="5">
    <source>
        <dbReference type="Proteomes" id="UP000515145"/>
    </source>
</evidence>